<accession>A0A6C0CFE7</accession>
<protein>
    <submittedName>
        <fullName evidence="1">Uncharacterized protein</fullName>
    </submittedName>
</protein>
<organism evidence="1">
    <name type="scientific">viral metagenome</name>
    <dbReference type="NCBI Taxonomy" id="1070528"/>
    <lineage>
        <taxon>unclassified sequences</taxon>
        <taxon>metagenomes</taxon>
        <taxon>organismal metagenomes</taxon>
    </lineage>
</organism>
<sequence length="86" mass="10508">MEDWYSAIRILREESDDPSLVKDFCYRIFQDLKRIKIKDRKKFAQRLGPDFEGWTDLLELDFPKPLVREILHDDDFWKLTLKVSKF</sequence>
<dbReference type="AlphaFoldDB" id="A0A6C0CFE7"/>
<proteinExistence type="predicted"/>
<reference evidence="1" key="1">
    <citation type="journal article" date="2020" name="Nature">
        <title>Giant virus diversity and host interactions through global metagenomics.</title>
        <authorList>
            <person name="Schulz F."/>
            <person name="Roux S."/>
            <person name="Paez-Espino D."/>
            <person name="Jungbluth S."/>
            <person name="Walsh D.A."/>
            <person name="Denef V.J."/>
            <person name="McMahon K.D."/>
            <person name="Konstantinidis K.T."/>
            <person name="Eloe-Fadrosh E.A."/>
            <person name="Kyrpides N.C."/>
            <person name="Woyke T."/>
        </authorList>
    </citation>
    <scope>NUCLEOTIDE SEQUENCE</scope>
    <source>
        <strain evidence="1">GVMAG-M-3300020728-1</strain>
    </source>
</reference>
<evidence type="ECO:0000313" key="1">
    <source>
        <dbReference type="EMBL" id="QHT03308.1"/>
    </source>
</evidence>
<name>A0A6C0CFE7_9ZZZZ</name>
<dbReference type="EMBL" id="MN739409">
    <property type="protein sequence ID" value="QHT03308.1"/>
    <property type="molecule type" value="Genomic_DNA"/>
</dbReference>